<evidence type="ECO:0000259" key="1">
    <source>
        <dbReference type="Pfam" id="PF04149"/>
    </source>
</evidence>
<accession>A0A918PB35</accession>
<name>A0A918PB35_9ACTN</name>
<dbReference type="RefSeq" id="WP_189855897.1">
    <property type="nucleotide sequence ID" value="NZ_BMVW01000001.1"/>
</dbReference>
<sequence>MAEGDLPVSVWRRSSACDPVDCVEVALVQGEVRVRDSQRPTLADLTVCPESWETFLQYLCPRHLKGEIRTTIVGLDRGER</sequence>
<comment type="caution">
    <text evidence="2">The sequence shown here is derived from an EMBL/GenBank/DDBJ whole genome shotgun (WGS) entry which is preliminary data.</text>
</comment>
<reference evidence="2" key="1">
    <citation type="journal article" date="2014" name="Int. J. Syst. Evol. Microbiol.">
        <title>Complete genome sequence of Corynebacterium casei LMG S-19264T (=DSM 44701T), isolated from a smear-ripened cheese.</title>
        <authorList>
            <consortium name="US DOE Joint Genome Institute (JGI-PGF)"/>
            <person name="Walter F."/>
            <person name="Albersmeier A."/>
            <person name="Kalinowski J."/>
            <person name="Ruckert C."/>
        </authorList>
    </citation>
    <scope>NUCLEOTIDE SEQUENCE</scope>
    <source>
        <strain evidence="2">JCM 4815</strain>
    </source>
</reference>
<dbReference type="Pfam" id="PF04149">
    <property type="entry name" value="DUF397"/>
    <property type="match status" value="1"/>
</dbReference>
<gene>
    <name evidence="2" type="ORF">GCM10010365_12260</name>
</gene>
<organism evidence="2 3">
    <name type="scientific">Streptomyces poonensis</name>
    <dbReference type="NCBI Taxonomy" id="68255"/>
    <lineage>
        <taxon>Bacteria</taxon>
        <taxon>Bacillati</taxon>
        <taxon>Actinomycetota</taxon>
        <taxon>Actinomycetes</taxon>
        <taxon>Kitasatosporales</taxon>
        <taxon>Streptomycetaceae</taxon>
        <taxon>Streptomyces</taxon>
    </lineage>
</organism>
<evidence type="ECO:0000313" key="2">
    <source>
        <dbReference type="EMBL" id="GGY94984.1"/>
    </source>
</evidence>
<proteinExistence type="predicted"/>
<dbReference type="Proteomes" id="UP000622166">
    <property type="component" value="Unassembled WGS sequence"/>
</dbReference>
<keyword evidence="3" id="KW-1185">Reference proteome</keyword>
<evidence type="ECO:0000313" key="3">
    <source>
        <dbReference type="Proteomes" id="UP000622166"/>
    </source>
</evidence>
<feature type="domain" description="DUF397" evidence="1">
    <location>
        <begin position="10"/>
        <end position="57"/>
    </location>
</feature>
<dbReference type="InterPro" id="IPR007278">
    <property type="entry name" value="DUF397"/>
</dbReference>
<dbReference type="EMBL" id="BMVW01000001">
    <property type="protein sequence ID" value="GGY94984.1"/>
    <property type="molecule type" value="Genomic_DNA"/>
</dbReference>
<dbReference type="AlphaFoldDB" id="A0A918PB35"/>
<reference evidence="2" key="2">
    <citation type="submission" date="2020-09" db="EMBL/GenBank/DDBJ databases">
        <authorList>
            <person name="Sun Q."/>
            <person name="Ohkuma M."/>
        </authorList>
    </citation>
    <scope>NUCLEOTIDE SEQUENCE</scope>
    <source>
        <strain evidence="2">JCM 4815</strain>
    </source>
</reference>
<protein>
    <recommendedName>
        <fullName evidence="1">DUF397 domain-containing protein</fullName>
    </recommendedName>
</protein>